<dbReference type="Proteomes" id="UP000191691">
    <property type="component" value="Unassembled WGS sequence"/>
</dbReference>
<evidence type="ECO:0000313" key="2">
    <source>
        <dbReference type="Proteomes" id="UP000191691"/>
    </source>
</evidence>
<protein>
    <submittedName>
        <fullName evidence="1">Uncharacterized protein</fullName>
    </submittedName>
</protein>
<dbReference type="AlphaFoldDB" id="A0A1V6YT72"/>
<dbReference type="EMBL" id="MOOB01000012">
    <property type="protein sequence ID" value="OQE90392.1"/>
    <property type="molecule type" value="Genomic_DNA"/>
</dbReference>
<keyword evidence="2" id="KW-1185">Reference proteome</keyword>
<proteinExistence type="predicted"/>
<reference evidence="2" key="1">
    <citation type="journal article" date="2017" name="Nat. Microbiol.">
        <title>Global analysis of biosynthetic gene clusters reveals vast potential of secondary metabolite production in Penicillium species.</title>
        <authorList>
            <person name="Nielsen J.C."/>
            <person name="Grijseels S."/>
            <person name="Prigent S."/>
            <person name="Ji B."/>
            <person name="Dainat J."/>
            <person name="Nielsen K.F."/>
            <person name="Frisvad J.C."/>
            <person name="Workman M."/>
            <person name="Nielsen J."/>
        </authorList>
    </citation>
    <scope>NUCLEOTIDE SEQUENCE [LARGE SCALE GENOMIC DNA]</scope>
    <source>
        <strain evidence="2">IBT 13039</strain>
    </source>
</reference>
<name>A0A1V6YT72_PENNA</name>
<accession>A0A1V6YT72</accession>
<organism evidence="1 2">
    <name type="scientific">Penicillium nalgiovense</name>
    <dbReference type="NCBI Taxonomy" id="60175"/>
    <lineage>
        <taxon>Eukaryota</taxon>
        <taxon>Fungi</taxon>
        <taxon>Dikarya</taxon>
        <taxon>Ascomycota</taxon>
        <taxon>Pezizomycotina</taxon>
        <taxon>Eurotiomycetes</taxon>
        <taxon>Eurotiomycetidae</taxon>
        <taxon>Eurotiales</taxon>
        <taxon>Aspergillaceae</taxon>
        <taxon>Penicillium</taxon>
    </lineage>
</organism>
<gene>
    <name evidence="1" type="ORF">PENNAL_c0012G02406</name>
</gene>
<sequence length="166" mass="18336">MLQIEGAATALSNWEYGPLRLEHPPSTIARQTLKVDHPSLGDLQHTIAEIDGIIDNIKTEEFLELEATQRAIDEGEDMWIPESAARRYKGIARQISDLEAHRRPLATMRDDGSYFLGCVVAGSGVYGIQKNDAGQAISMDWALIDIAPGRLQRQMHGDGVDGNRVK</sequence>
<evidence type="ECO:0000313" key="1">
    <source>
        <dbReference type="EMBL" id="OQE90392.1"/>
    </source>
</evidence>
<comment type="caution">
    <text evidence="1">The sequence shown here is derived from an EMBL/GenBank/DDBJ whole genome shotgun (WGS) entry which is preliminary data.</text>
</comment>